<dbReference type="SUPFAM" id="SSF54427">
    <property type="entry name" value="NTF2-like"/>
    <property type="match status" value="1"/>
</dbReference>
<dbReference type="Gene3D" id="3.10.450.50">
    <property type="match status" value="1"/>
</dbReference>
<sequence length="211" mass="23772">MKEIPNVPTGFEDRLALRELVENWAVWRDAGDWDRFATVWHPTDGWMTATWFQGPATEFIAVSREGFDRGVSILHFLGGHSVDVHGDRAIAQTKMTINQRANVDGVEVDVVCTGRFYDFCGRYDGEWKIVRRQPIYEKDRLDVVDPAARLELDPELLNRFPAGYRHLAYLQTKAGFTVKAGLPGLTGRAVRRLYDEGAKWLAGSASAGDTE</sequence>
<dbReference type="InterPro" id="IPR037401">
    <property type="entry name" value="SnoaL-like"/>
</dbReference>
<accession>A0A558DIV2</accession>
<evidence type="ECO:0000259" key="1">
    <source>
        <dbReference type="Pfam" id="PF13577"/>
    </source>
</evidence>
<gene>
    <name evidence="2" type="ORF">FNH05_03710</name>
</gene>
<keyword evidence="3" id="KW-1185">Reference proteome</keyword>
<organism evidence="2 3">
    <name type="scientific">Amycolatopsis rhizosphaerae</name>
    <dbReference type="NCBI Taxonomy" id="2053003"/>
    <lineage>
        <taxon>Bacteria</taxon>
        <taxon>Bacillati</taxon>
        <taxon>Actinomycetota</taxon>
        <taxon>Actinomycetes</taxon>
        <taxon>Pseudonocardiales</taxon>
        <taxon>Pseudonocardiaceae</taxon>
        <taxon>Amycolatopsis</taxon>
    </lineage>
</organism>
<reference evidence="2 3" key="1">
    <citation type="submission" date="2019-07" db="EMBL/GenBank/DDBJ databases">
        <authorList>
            <person name="Duangmal K."/>
            <person name="Teo W.F.A."/>
        </authorList>
    </citation>
    <scope>NUCLEOTIDE SEQUENCE [LARGE SCALE GENOMIC DNA]</scope>
    <source>
        <strain evidence="2 3">TBRC 6029</strain>
    </source>
</reference>
<comment type="caution">
    <text evidence="2">The sequence shown here is derived from an EMBL/GenBank/DDBJ whole genome shotgun (WGS) entry which is preliminary data.</text>
</comment>
<evidence type="ECO:0000313" key="2">
    <source>
        <dbReference type="EMBL" id="TVT60934.1"/>
    </source>
</evidence>
<dbReference type="EMBL" id="VJWX01000018">
    <property type="protein sequence ID" value="TVT60934.1"/>
    <property type="molecule type" value="Genomic_DNA"/>
</dbReference>
<dbReference type="AlphaFoldDB" id="A0A558DIV2"/>
<dbReference type="Pfam" id="PF13577">
    <property type="entry name" value="SnoaL_4"/>
    <property type="match status" value="1"/>
</dbReference>
<evidence type="ECO:0000313" key="3">
    <source>
        <dbReference type="Proteomes" id="UP000320011"/>
    </source>
</evidence>
<dbReference type="OrthoDB" id="1492465at2"/>
<feature type="domain" description="SnoaL-like" evidence="1">
    <location>
        <begin position="12"/>
        <end position="132"/>
    </location>
</feature>
<dbReference type="Proteomes" id="UP000320011">
    <property type="component" value="Unassembled WGS sequence"/>
</dbReference>
<name>A0A558DIV2_9PSEU</name>
<proteinExistence type="predicted"/>
<protein>
    <submittedName>
        <fullName evidence="2">Nuclear transport factor 2 family protein</fullName>
    </submittedName>
</protein>
<dbReference type="InterPro" id="IPR032710">
    <property type="entry name" value="NTF2-like_dom_sf"/>
</dbReference>
<reference evidence="2 3" key="2">
    <citation type="submission" date="2019-08" db="EMBL/GenBank/DDBJ databases">
        <title>Amycolatopsis acidicola sp. nov., isolated from peat swamp forest soil.</title>
        <authorList>
            <person name="Srisuk N."/>
        </authorList>
    </citation>
    <scope>NUCLEOTIDE SEQUENCE [LARGE SCALE GENOMIC DNA]</scope>
    <source>
        <strain evidence="2 3">TBRC 6029</strain>
    </source>
</reference>